<dbReference type="eggNOG" id="arCOG04579">
    <property type="taxonomic scope" value="Archaea"/>
</dbReference>
<sequence>MVVALAMEWRELLFANWPVDPDVVSAHLPDALAVDSHDGSAWLSIVPFTNAAVRPRRLPSRLGIDLPELNLRTYVTVDGTPSVYFFSLDAEGLLGVIGARLFHYLPYYYARMRHGDDGNGRNRFESRRFHPGARPVRFQASYEPAGERLDPTPDSLATFLTERYRFYTEAPDGSVRYSNVNHDPWPLYPADVTIEENTLFRANGFADPPGEPVCYYSPGVDITASPSRVRKNATR</sequence>
<organism evidence="1 2">
    <name type="scientific">Halococcus thailandensis JCM 13552</name>
    <dbReference type="NCBI Taxonomy" id="1227457"/>
    <lineage>
        <taxon>Archaea</taxon>
        <taxon>Methanobacteriati</taxon>
        <taxon>Methanobacteriota</taxon>
        <taxon>Stenosarchaea group</taxon>
        <taxon>Halobacteria</taxon>
        <taxon>Halobacteriales</taxon>
        <taxon>Halococcaceae</taxon>
        <taxon>Halococcus</taxon>
    </lineage>
</organism>
<dbReference type="STRING" id="1227457.C451_16415"/>
<dbReference type="SUPFAM" id="SSF160104">
    <property type="entry name" value="Acetoacetate decarboxylase-like"/>
    <property type="match status" value="1"/>
</dbReference>
<dbReference type="OrthoDB" id="233478at2157"/>
<comment type="caution">
    <text evidence="1">The sequence shown here is derived from an EMBL/GenBank/DDBJ whole genome shotgun (WGS) entry which is preliminary data.</text>
</comment>
<reference evidence="1 2" key="1">
    <citation type="journal article" date="2014" name="PLoS Genet.">
        <title>Phylogenetically driven sequencing of extremely halophilic archaea reveals strategies for static and dynamic osmo-response.</title>
        <authorList>
            <person name="Becker E.A."/>
            <person name="Seitzer P.M."/>
            <person name="Tritt A."/>
            <person name="Larsen D."/>
            <person name="Krusor M."/>
            <person name="Yao A.I."/>
            <person name="Wu D."/>
            <person name="Madern D."/>
            <person name="Eisen J.A."/>
            <person name="Darling A.E."/>
            <person name="Facciotti M.T."/>
        </authorList>
    </citation>
    <scope>NUCLEOTIDE SEQUENCE [LARGE SCALE GENOMIC DNA]</scope>
    <source>
        <strain evidence="1 2">JCM 13552</strain>
    </source>
</reference>
<evidence type="ECO:0000313" key="2">
    <source>
        <dbReference type="Proteomes" id="UP000011680"/>
    </source>
</evidence>
<proteinExistence type="predicted"/>
<gene>
    <name evidence="1" type="ORF">C451_16415</name>
</gene>
<evidence type="ECO:0000313" key="1">
    <source>
        <dbReference type="EMBL" id="EMA50568.1"/>
    </source>
</evidence>
<dbReference type="PATRIC" id="fig|1227457.3.peg.3194"/>
<evidence type="ECO:0008006" key="3">
    <source>
        <dbReference type="Google" id="ProtNLM"/>
    </source>
</evidence>
<protein>
    <recommendedName>
        <fullName evidence="3">DUF2071 domain-containing protein</fullName>
    </recommendedName>
</protein>
<dbReference type="Pfam" id="PF09844">
    <property type="entry name" value="DUF2071"/>
    <property type="match status" value="1"/>
</dbReference>
<dbReference type="InterPro" id="IPR018644">
    <property type="entry name" value="DUF2071"/>
</dbReference>
<dbReference type="PANTHER" id="PTHR39186">
    <property type="entry name" value="DUF2071 FAMILY PROTEIN"/>
    <property type="match status" value="1"/>
</dbReference>
<dbReference type="RefSeq" id="WP_007742175.1">
    <property type="nucleotide sequence ID" value="NZ_AOMF01000169.1"/>
</dbReference>
<dbReference type="Proteomes" id="UP000011680">
    <property type="component" value="Unassembled WGS sequence"/>
</dbReference>
<dbReference type="AlphaFoldDB" id="M0MZ43"/>
<name>M0MZ43_9EURY</name>
<dbReference type="PANTHER" id="PTHR39186:SF1">
    <property type="entry name" value="DUF2071 DOMAIN-CONTAINING PROTEIN"/>
    <property type="match status" value="1"/>
</dbReference>
<accession>M0MZ43</accession>
<dbReference type="EMBL" id="AOMF01000169">
    <property type="protein sequence ID" value="EMA50568.1"/>
    <property type="molecule type" value="Genomic_DNA"/>
</dbReference>
<keyword evidence="2" id="KW-1185">Reference proteome</keyword>
<dbReference type="InterPro" id="IPR023375">
    <property type="entry name" value="ADC_dom_sf"/>
</dbReference>